<organism evidence="1 2">
    <name type="scientific">Meloidogyne enterolobii</name>
    <name type="common">Root-knot nematode worm</name>
    <name type="synonym">Meloidogyne mayaguensis</name>
    <dbReference type="NCBI Taxonomy" id="390850"/>
    <lineage>
        <taxon>Eukaryota</taxon>
        <taxon>Metazoa</taxon>
        <taxon>Ecdysozoa</taxon>
        <taxon>Nematoda</taxon>
        <taxon>Chromadorea</taxon>
        <taxon>Rhabditida</taxon>
        <taxon>Tylenchina</taxon>
        <taxon>Tylenchomorpha</taxon>
        <taxon>Tylenchoidea</taxon>
        <taxon>Meloidogynidae</taxon>
        <taxon>Meloidogyninae</taxon>
        <taxon>Meloidogyne</taxon>
    </lineage>
</organism>
<evidence type="ECO:0000313" key="2">
    <source>
        <dbReference type="Proteomes" id="UP001497535"/>
    </source>
</evidence>
<protein>
    <submittedName>
        <fullName evidence="1">Uncharacterized protein</fullName>
    </submittedName>
</protein>
<gene>
    <name evidence="1" type="ORF">MENTE1834_LOCUS23896</name>
</gene>
<evidence type="ECO:0000313" key="1">
    <source>
        <dbReference type="EMBL" id="CAK5077016.1"/>
    </source>
</evidence>
<reference evidence="1" key="1">
    <citation type="submission" date="2023-11" db="EMBL/GenBank/DDBJ databases">
        <authorList>
            <person name="Poullet M."/>
        </authorList>
    </citation>
    <scope>NUCLEOTIDE SEQUENCE</scope>
    <source>
        <strain evidence="1">E1834</strain>
    </source>
</reference>
<proteinExistence type="predicted"/>
<comment type="caution">
    <text evidence="1">The sequence shown here is derived from an EMBL/GenBank/DDBJ whole genome shotgun (WGS) entry which is preliminary data.</text>
</comment>
<dbReference type="Proteomes" id="UP001497535">
    <property type="component" value="Unassembled WGS sequence"/>
</dbReference>
<name>A0ACB0ZD88_MELEN</name>
<accession>A0ACB0ZD88</accession>
<keyword evidence="2" id="KW-1185">Reference proteome</keyword>
<sequence>MIIKLLISKNVLRTEDDGEETVEVTENGVRIRQFIKTLKSFPENFEINTHTHFSGSVRVYVSGN</sequence>
<dbReference type="EMBL" id="CAVMJV010000031">
    <property type="protein sequence ID" value="CAK5077016.1"/>
    <property type="molecule type" value="Genomic_DNA"/>
</dbReference>